<feature type="domain" description="Methylated-DNA-[protein]-cysteine S-methyltransferase DNA binding" evidence="7">
    <location>
        <begin position="82"/>
        <end position="161"/>
    </location>
</feature>
<dbReference type="InterPro" id="IPR036217">
    <property type="entry name" value="MethylDNA_cys_MeTrfase_DNAb"/>
</dbReference>
<dbReference type="InterPro" id="IPR036388">
    <property type="entry name" value="WH-like_DNA-bd_sf"/>
</dbReference>
<dbReference type="RefSeq" id="WP_187716462.1">
    <property type="nucleotide sequence ID" value="NZ_JACTAH010000001.1"/>
</dbReference>
<evidence type="ECO:0000259" key="8">
    <source>
        <dbReference type="Pfam" id="PF02870"/>
    </source>
</evidence>
<comment type="caution">
    <text evidence="9">The sequence shown here is derived from an EMBL/GenBank/DDBJ whole genome shotgun (WGS) entry which is preliminary data.</text>
</comment>
<dbReference type="SUPFAM" id="SSF46767">
    <property type="entry name" value="Methylated DNA-protein cysteine methyltransferase, C-terminal domain"/>
    <property type="match status" value="1"/>
</dbReference>
<dbReference type="EMBL" id="JACYTO010000001">
    <property type="protein sequence ID" value="MBD8501620.1"/>
    <property type="molecule type" value="Genomic_DNA"/>
</dbReference>
<name>A0ABR9B7Z2_9RHOO</name>
<dbReference type="NCBIfam" id="TIGR00589">
    <property type="entry name" value="ogt"/>
    <property type="match status" value="1"/>
</dbReference>
<comment type="catalytic activity">
    <reaction evidence="1">
        <text>a 4-O-methyl-thymidine in DNA + L-cysteinyl-[protein] = a thymidine in DNA + S-methyl-L-cysteinyl-[protein]</text>
        <dbReference type="Rhea" id="RHEA:53428"/>
        <dbReference type="Rhea" id="RHEA-COMP:10131"/>
        <dbReference type="Rhea" id="RHEA-COMP:10132"/>
        <dbReference type="Rhea" id="RHEA-COMP:13555"/>
        <dbReference type="Rhea" id="RHEA-COMP:13556"/>
        <dbReference type="ChEBI" id="CHEBI:29950"/>
        <dbReference type="ChEBI" id="CHEBI:82612"/>
        <dbReference type="ChEBI" id="CHEBI:137386"/>
        <dbReference type="ChEBI" id="CHEBI:137387"/>
        <dbReference type="EC" id="2.1.1.63"/>
    </reaction>
</comment>
<dbReference type="Gene3D" id="1.10.10.10">
    <property type="entry name" value="Winged helix-like DNA-binding domain superfamily/Winged helix DNA-binding domain"/>
    <property type="match status" value="1"/>
</dbReference>
<evidence type="ECO:0000256" key="5">
    <source>
        <dbReference type="ARBA" id="ARBA00023204"/>
    </source>
</evidence>
<sequence>MDGAQRPQRWAFDTPLGRMVALAGAQGLLGLYFDDQNDLPDAACSDEAPSHPLLRQAEREIAEYFAGARAAFSLPLAPAPTAFQQRVREGLTTVGAGQTTTYGELARAIGSPQGFRAVAQALANNPLVIIVPCHRVLAHGGKLGGFSAGLARKPQLLAHEARHWRPLLQ</sequence>
<reference evidence="10" key="1">
    <citation type="submission" date="2023-07" db="EMBL/GenBank/DDBJ databases">
        <title>Thauera sp. CAU 1555 isolated from sand of Yaerae Beach.</title>
        <authorList>
            <person name="Kim W."/>
        </authorList>
    </citation>
    <scope>NUCLEOTIDE SEQUENCE [LARGE SCALE GENOMIC DNA]</scope>
    <source>
        <strain evidence="10">CAU 1555</strain>
    </source>
</reference>
<evidence type="ECO:0000256" key="1">
    <source>
        <dbReference type="ARBA" id="ARBA00001286"/>
    </source>
</evidence>
<keyword evidence="3" id="KW-0808">Transferase</keyword>
<evidence type="ECO:0000259" key="7">
    <source>
        <dbReference type="Pfam" id="PF01035"/>
    </source>
</evidence>
<dbReference type="InterPro" id="IPR008332">
    <property type="entry name" value="MethylG_MeTrfase_N"/>
</dbReference>
<evidence type="ECO:0000313" key="9">
    <source>
        <dbReference type="EMBL" id="MBD8501620.1"/>
    </source>
</evidence>
<gene>
    <name evidence="9" type="ORF">IFO67_01860</name>
</gene>
<evidence type="ECO:0000256" key="3">
    <source>
        <dbReference type="ARBA" id="ARBA00022679"/>
    </source>
</evidence>
<evidence type="ECO:0000256" key="6">
    <source>
        <dbReference type="ARBA" id="ARBA00049348"/>
    </source>
</evidence>
<dbReference type="Gene3D" id="3.30.160.70">
    <property type="entry name" value="Methylated DNA-protein cysteine methyltransferase domain"/>
    <property type="match status" value="1"/>
</dbReference>
<organism evidence="9 10">
    <name type="scientific">Thauera sedimentorum</name>
    <dbReference type="NCBI Taxonomy" id="2767595"/>
    <lineage>
        <taxon>Bacteria</taxon>
        <taxon>Pseudomonadati</taxon>
        <taxon>Pseudomonadota</taxon>
        <taxon>Betaproteobacteria</taxon>
        <taxon>Rhodocyclales</taxon>
        <taxon>Zoogloeaceae</taxon>
        <taxon>Thauera</taxon>
    </lineage>
</organism>
<keyword evidence="5" id="KW-0234">DNA repair</keyword>
<keyword evidence="2" id="KW-0489">Methyltransferase</keyword>
<comment type="catalytic activity">
    <reaction evidence="6">
        <text>a 6-O-methyl-2'-deoxyguanosine in DNA + L-cysteinyl-[protein] = S-methyl-L-cysteinyl-[protein] + a 2'-deoxyguanosine in DNA</text>
        <dbReference type="Rhea" id="RHEA:24000"/>
        <dbReference type="Rhea" id="RHEA-COMP:10131"/>
        <dbReference type="Rhea" id="RHEA-COMP:10132"/>
        <dbReference type="Rhea" id="RHEA-COMP:11367"/>
        <dbReference type="Rhea" id="RHEA-COMP:11368"/>
        <dbReference type="ChEBI" id="CHEBI:29950"/>
        <dbReference type="ChEBI" id="CHEBI:82612"/>
        <dbReference type="ChEBI" id="CHEBI:85445"/>
        <dbReference type="ChEBI" id="CHEBI:85448"/>
        <dbReference type="EC" id="2.1.1.63"/>
    </reaction>
</comment>
<dbReference type="Proteomes" id="UP000603602">
    <property type="component" value="Unassembled WGS sequence"/>
</dbReference>
<dbReference type="Pfam" id="PF01035">
    <property type="entry name" value="DNA_binding_1"/>
    <property type="match status" value="1"/>
</dbReference>
<keyword evidence="4" id="KW-0227">DNA damage</keyword>
<dbReference type="PANTHER" id="PTHR10815">
    <property type="entry name" value="METHYLATED-DNA--PROTEIN-CYSTEINE METHYLTRANSFERASE"/>
    <property type="match status" value="1"/>
</dbReference>
<evidence type="ECO:0000313" key="10">
    <source>
        <dbReference type="Proteomes" id="UP000603602"/>
    </source>
</evidence>
<dbReference type="PROSITE" id="PS00374">
    <property type="entry name" value="MGMT"/>
    <property type="match status" value="1"/>
</dbReference>
<accession>A0ABR9B7Z2</accession>
<dbReference type="InterPro" id="IPR014048">
    <property type="entry name" value="MethylDNA_cys_MeTrfase_DNA-bd"/>
</dbReference>
<dbReference type="CDD" id="cd06445">
    <property type="entry name" value="ATase"/>
    <property type="match status" value="1"/>
</dbReference>
<dbReference type="PANTHER" id="PTHR10815:SF13">
    <property type="entry name" value="METHYLATED-DNA--PROTEIN-CYSTEINE METHYLTRANSFERASE"/>
    <property type="match status" value="1"/>
</dbReference>
<evidence type="ECO:0000256" key="4">
    <source>
        <dbReference type="ARBA" id="ARBA00022763"/>
    </source>
</evidence>
<evidence type="ECO:0000256" key="2">
    <source>
        <dbReference type="ARBA" id="ARBA00022603"/>
    </source>
</evidence>
<dbReference type="InterPro" id="IPR001497">
    <property type="entry name" value="MethylDNA_cys_MeTrfase_AS"/>
</dbReference>
<dbReference type="InterPro" id="IPR036631">
    <property type="entry name" value="MGMT_N_sf"/>
</dbReference>
<keyword evidence="10" id="KW-1185">Reference proteome</keyword>
<proteinExistence type="predicted"/>
<dbReference type="Pfam" id="PF02870">
    <property type="entry name" value="Methyltransf_1N"/>
    <property type="match status" value="1"/>
</dbReference>
<feature type="domain" description="Methylguanine DNA methyltransferase ribonuclease-like" evidence="8">
    <location>
        <begin position="12"/>
        <end position="78"/>
    </location>
</feature>
<dbReference type="SUPFAM" id="SSF53155">
    <property type="entry name" value="Methylated DNA-protein cysteine methyltransferase domain"/>
    <property type="match status" value="1"/>
</dbReference>
<protein>
    <submittedName>
        <fullName evidence="9">Methylated-DNA--[protein]-cysteine S-methyltransferase</fullName>
    </submittedName>
</protein>